<evidence type="ECO:0000256" key="2">
    <source>
        <dbReference type="ARBA" id="ARBA00009694"/>
    </source>
</evidence>
<accession>A0A5C6XBJ8</accession>
<gene>
    <name evidence="7" type="ORF">FRC98_18070</name>
</gene>
<feature type="transmembrane region" description="Helical" evidence="6">
    <location>
        <begin position="41"/>
        <end position="59"/>
    </location>
</feature>
<protein>
    <submittedName>
        <fullName evidence="7">DUF423 domain-containing protein</fullName>
    </submittedName>
</protein>
<dbReference type="EMBL" id="VOSM01000012">
    <property type="protein sequence ID" value="TXD34739.1"/>
    <property type="molecule type" value="Genomic_DNA"/>
</dbReference>
<dbReference type="PANTHER" id="PTHR43461:SF1">
    <property type="entry name" value="TRANSMEMBRANE PROTEIN 256"/>
    <property type="match status" value="1"/>
</dbReference>
<dbReference type="AlphaFoldDB" id="A0A5C6XBJ8"/>
<comment type="similarity">
    <text evidence="2">Belongs to the UPF0382 family.</text>
</comment>
<evidence type="ECO:0000256" key="1">
    <source>
        <dbReference type="ARBA" id="ARBA00004141"/>
    </source>
</evidence>
<evidence type="ECO:0000313" key="8">
    <source>
        <dbReference type="Proteomes" id="UP000321412"/>
    </source>
</evidence>
<dbReference type="InterPro" id="IPR006696">
    <property type="entry name" value="DUF423"/>
</dbReference>
<keyword evidence="8" id="KW-1185">Reference proteome</keyword>
<evidence type="ECO:0000256" key="3">
    <source>
        <dbReference type="ARBA" id="ARBA00022692"/>
    </source>
</evidence>
<dbReference type="Proteomes" id="UP000321412">
    <property type="component" value="Unassembled WGS sequence"/>
</dbReference>
<reference evidence="7 8" key="1">
    <citation type="submission" date="2019-08" db="EMBL/GenBank/DDBJ databases">
        <title>Bradymonadales sp. TMQ4.</title>
        <authorList>
            <person name="Liang Q."/>
        </authorList>
    </citation>
    <scope>NUCLEOTIDE SEQUENCE [LARGE SCALE GENOMIC DNA]</scope>
    <source>
        <strain evidence="7 8">TMQ4</strain>
    </source>
</reference>
<name>A0A5C6XBJ8_9DELT</name>
<sequence>MKTFAILGSLFGMLAVVTGAFGAHGLADKVDARMLEIWQTAAHYQMVHALALFAAAWLFSQTQATAAITAGWCFTAGILVFSGSLYLMVFTGARWLGAITPIGGTAMIVGWFCCMLAALKLGS</sequence>
<evidence type="ECO:0000256" key="6">
    <source>
        <dbReference type="SAM" id="Phobius"/>
    </source>
</evidence>
<dbReference type="RefSeq" id="WP_146982830.1">
    <property type="nucleotide sequence ID" value="NZ_VOSM01000012.1"/>
</dbReference>
<proteinExistence type="inferred from homology"/>
<keyword evidence="5 6" id="KW-0472">Membrane</keyword>
<dbReference type="GO" id="GO:0005886">
    <property type="term" value="C:plasma membrane"/>
    <property type="evidence" value="ECO:0007669"/>
    <property type="project" value="TreeGrafter"/>
</dbReference>
<comment type="subcellular location">
    <subcellularLocation>
        <location evidence="1">Membrane</location>
        <topology evidence="1">Multi-pass membrane protein</topology>
    </subcellularLocation>
</comment>
<feature type="transmembrane region" description="Helical" evidence="6">
    <location>
        <begin position="95"/>
        <end position="119"/>
    </location>
</feature>
<comment type="caution">
    <text evidence="7">The sequence shown here is derived from an EMBL/GenBank/DDBJ whole genome shotgun (WGS) entry which is preliminary data.</text>
</comment>
<dbReference type="PANTHER" id="PTHR43461">
    <property type="entry name" value="TRANSMEMBRANE PROTEIN 256"/>
    <property type="match status" value="1"/>
</dbReference>
<keyword evidence="3 6" id="KW-0812">Transmembrane</keyword>
<dbReference type="OrthoDB" id="9802121at2"/>
<evidence type="ECO:0000256" key="5">
    <source>
        <dbReference type="ARBA" id="ARBA00023136"/>
    </source>
</evidence>
<keyword evidence="4 6" id="KW-1133">Transmembrane helix</keyword>
<organism evidence="7 8">
    <name type="scientific">Lujinxingia vulgaris</name>
    <dbReference type="NCBI Taxonomy" id="2600176"/>
    <lineage>
        <taxon>Bacteria</taxon>
        <taxon>Deltaproteobacteria</taxon>
        <taxon>Bradymonadales</taxon>
        <taxon>Lujinxingiaceae</taxon>
        <taxon>Lujinxingia</taxon>
    </lineage>
</organism>
<evidence type="ECO:0000256" key="4">
    <source>
        <dbReference type="ARBA" id="ARBA00022989"/>
    </source>
</evidence>
<feature type="transmembrane region" description="Helical" evidence="6">
    <location>
        <begin position="66"/>
        <end position="89"/>
    </location>
</feature>
<evidence type="ECO:0000313" key="7">
    <source>
        <dbReference type="EMBL" id="TXD34739.1"/>
    </source>
</evidence>
<dbReference type="Pfam" id="PF04241">
    <property type="entry name" value="DUF423"/>
    <property type="match status" value="1"/>
</dbReference>